<keyword evidence="1" id="KW-0732">Signal</keyword>
<dbReference type="PROSITE" id="PS51272">
    <property type="entry name" value="SLH"/>
    <property type="match status" value="3"/>
</dbReference>
<feature type="domain" description="SLH" evidence="2">
    <location>
        <begin position="164"/>
        <end position="227"/>
    </location>
</feature>
<name>A0ABQ6GAB0_9BACL</name>
<evidence type="ECO:0000313" key="4">
    <source>
        <dbReference type="Proteomes" id="UP001157114"/>
    </source>
</evidence>
<dbReference type="Proteomes" id="UP001157114">
    <property type="component" value="Unassembled WGS sequence"/>
</dbReference>
<feature type="chain" id="PRO_5046653373" description="SLH domain-containing protein" evidence="1">
    <location>
        <begin position="27"/>
        <end position="346"/>
    </location>
</feature>
<accession>A0ABQ6GAB0</accession>
<feature type="domain" description="SLH" evidence="2">
    <location>
        <begin position="293"/>
        <end position="346"/>
    </location>
</feature>
<dbReference type="EMBL" id="BSSQ01000006">
    <property type="protein sequence ID" value="GLX67190.1"/>
    <property type="molecule type" value="Genomic_DNA"/>
</dbReference>
<organism evidence="3 4">
    <name type="scientific">Paenibacillus glycanilyticus</name>
    <dbReference type="NCBI Taxonomy" id="126569"/>
    <lineage>
        <taxon>Bacteria</taxon>
        <taxon>Bacillati</taxon>
        <taxon>Bacillota</taxon>
        <taxon>Bacilli</taxon>
        <taxon>Bacillales</taxon>
        <taxon>Paenibacillaceae</taxon>
        <taxon>Paenibacillus</taxon>
    </lineage>
</organism>
<feature type="signal peptide" evidence="1">
    <location>
        <begin position="1"/>
        <end position="26"/>
    </location>
</feature>
<dbReference type="InterPro" id="IPR001119">
    <property type="entry name" value="SLH_dom"/>
</dbReference>
<dbReference type="PANTHER" id="PTHR43308:SF5">
    <property type="entry name" value="S-LAYER PROTEIN _ PEPTIDOGLYCAN ENDO-BETA-N-ACETYLGLUCOSAMINIDASE"/>
    <property type="match status" value="1"/>
</dbReference>
<dbReference type="InterPro" id="IPR002102">
    <property type="entry name" value="Cohesin_dom"/>
</dbReference>
<evidence type="ECO:0000313" key="3">
    <source>
        <dbReference type="EMBL" id="GLX67190.1"/>
    </source>
</evidence>
<comment type="caution">
    <text evidence="3">The sequence shown here is derived from an EMBL/GenBank/DDBJ whole genome shotgun (WGS) entry which is preliminary data.</text>
</comment>
<dbReference type="CDD" id="cd08547">
    <property type="entry name" value="Type_II_cohesin"/>
    <property type="match status" value="1"/>
</dbReference>
<feature type="domain" description="SLH" evidence="2">
    <location>
        <begin position="228"/>
        <end position="291"/>
    </location>
</feature>
<dbReference type="Gene3D" id="2.60.40.680">
    <property type="match status" value="1"/>
</dbReference>
<proteinExistence type="predicted"/>
<sequence>MEMKARKLFLYFVFCLCLVYPMASSAADAAATQTKLVLSAKPNGAAAGEEIQIRVTASSLNDAYGFELKLAYDTGKLRFVKADSSWSGMSVTPQDKDGVITFAHSLVGSVNKAIDGTSVLATFTFKGIKEGASSISLQSARVINSAVQAESVSATAPLKVVIASGSSHFTDMTGHWAEKAAARAAALGIVTGYSDGRFHPNENVTRAQFAAMIIRMIEPVVTESPAGTASFADAKDIPAWAAAAVGQASAKGIVNGYKDGSFRPASFVSRAEIAAMVIRASGESWDDSAVPAFADANRIPEWAKPAVAKAYELGLMQGRGDNRFEPDAFATRAEAVTLLLNYYDQN</sequence>
<evidence type="ECO:0000256" key="1">
    <source>
        <dbReference type="SAM" id="SignalP"/>
    </source>
</evidence>
<dbReference type="InterPro" id="IPR051465">
    <property type="entry name" value="Cell_Envelope_Struct_Comp"/>
</dbReference>
<dbReference type="SUPFAM" id="SSF49384">
    <property type="entry name" value="Carbohydrate-binding domain"/>
    <property type="match status" value="1"/>
</dbReference>
<dbReference type="PANTHER" id="PTHR43308">
    <property type="entry name" value="OUTER MEMBRANE PROTEIN ALPHA-RELATED"/>
    <property type="match status" value="1"/>
</dbReference>
<dbReference type="Pfam" id="PF00395">
    <property type="entry name" value="SLH"/>
    <property type="match status" value="3"/>
</dbReference>
<evidence type="ECO:0000259" key="2">
    <source>
        <dbReference type="PROSITE" id="PS51272"/>
    </source>
</evidence>
<dbReference type="Pfam" id="PF00963">
    <property type="entry name" value="Cohesin"/>
    <property type="match status" value="1"/>
</dbReference>
<gene>
    <name evidence="3" type="ORF">MU1_15350</name>
</gene>
<protein>
    <recommendedName>
        <fullName evidence="2">SLH domain-containing protein</fullName>
    </recommendedName>
</protein>
<reference evidence="3 4" key="1">
    <citation type="submission" date="2023-03" db="EMBL/GenBank/DDBJ databases">
        <title>Draft genome sequence of the bacteria which degrade cell wall of Tricholomamatutake.</title>
        <authorList>
            <person name="Konishi Y."/>
            <person name="Fukuta Y."/>
            <person name="Shirasaka N."/>
        </authorList>
    </citation>
    <scope>NUCLEOTIDE SEQUENCE [LARGE SCALE GENOMIC DNA]</scope>
    <source>
        <strain evidence="4">mu1</strain>
    </source>
</reference>
<dbReference type="InterPro" id="IPR008965">
    <property type="entry name" value="CBM2/CBM3_carb-bd_dom_sf"/>
</dbReference>
<keyword evidence="4" id="KW-1185">Reference proteome</keyword>